<evidence type="ECO:0000256" key="10">
    <source>
        <dbReference type="ARBA" id="ARBA00030646"/>
    </source>
</evidence>
<evidence type="ECO:0000256" key="7">
    <source>
        <dbReference type="ARBA" id="ARBA00022989"/>
    </source>
</evidence>
<keyword evidence="6 12" id="KW-0812">Transmembrane</keyword>
<evidence type="ECO:0000256" key="3">
    <source>
        <dbReference type="ARBA" id="ARBA00021242"/>
    </source>
</evidence>
<evidence type="ECO:0000313" key="13">
    <source>
        <dbReference type="EMBL" id="KAH6604158.1"/>
    </source>
</evidence>
<dbReference type="EMBL" id="JAIWOZ010000006">
    <property type="protein sequence ID" value="KAH6604158.1"/>
    <property type="molecule type" value="Genomic_DNA"/>
</dbReference>
<comment type="caution">
    <text evidence="13">The sequence shown here is derived from an EMBL/GenBank/DDBJ whole genome shotgun (WGS) entry which is preliminary data.</text>
</comment>
<dbReference type="AlphaFoldDB" id="A0A9P8QJI9"/>
<feature type="transmembrane region" description="Helical" evidence="12">
    <location>
        <begin position="117"/>
        <end position="134"/>
    </location>
</feature>
<dbReference type="GO" id="GO:0006811">
    <property type="term" value="P:monoatomic ion transport"/>
    <property type="evidence" value="ECO:0007669"/>
    <property type="project" value="UniProtKB-KW"/>
</dbReference>
<feature type="transmembrane region" description="Helical" evidence="12">
    <location>
        <begin position="175"/>
        <end position="198"/>
    </location>
</feature>
<keyword evidence="5" id="KW-1003">Cell membrane</keyword>
<feature type="transmembrane region" description="Helical" evidence="12">
    <location>
        <begin position="334"/>
        <end position="354"/>
    </location>
</feature>
<evidence type="ECO:0000256" key="9">
    <source>
        <dbReference type="ARBA" id="ARBA00023136"/>
    </source>
</evidence>
<evidence type="ECO:0000256" key="12">
    <source>
        <dbReference type="SAM" id="Phobius"/>
    </source>
</evidence>
<feature type="transmembrane region" description="Helical" evidence="12">
    <location>
        <begin position="210"/>
        <end position="231"/>
    </location>
</feature>
<feature type="transmembrane region" description="Helical" evidence="12">
    <location>
        <begin position="87"/>
        <end position="105"/>
    </location>
</feature>
<comment type="subcellular location">
    <subcellularLocation>
        <location evidence="2">Cell membrane</location>
        <topology evidence="2">Multi-pass membrane protein</topology>
    </subcellularLocation>
</comment>
<dbReference type="Gene3D" id="1.20.1250.20">
    <property type="entry name" value="MFS general substrate transporter like domains"/>
    <property type="match status" value="1"/>
</dbReference>
<evidence type="ECO:0000256" key="1">
    <source>
        <dbReference type="ARBA" id="ARBA00003019"/>
    </source>
</evidence>
<dbReference type="PANTHER" id="PTHR23516:SF1">
    <property type="entry name" value="MOLYBDATE-ANION TRANSPORTER"/>
    <property type="match status" value="1"/>
</dbReference>
<dbReference type="SUPFAM" id="SSF103473">
    <property type="entry name" value="MFS general substrate transporter"/>
    <property type="match status" value="1"/>
</dbReference>
<dbReference type="OrthoDB" id="263957at2759"/>
<dbReference type="GO" id="GO:0005886">
    <property type="term" value="C:plasma membrane"/>
    <property type="evidence" value="ECO:0007669"/>
    <property type="project" value="UniProtKB-SubCell"/>
</dbReference>
<evidence type="ECO:0000256" key="8">
    <source>
        <dbReference type="ARBA" id="ARBA00023065"/>
    </source>
</evidence>
<reference evidence="13" key="1">
    <citation type="submission" date="2021-08" db="EMBL/GenBank/DDBJ databases">
        <title>Chromosome-Level Trichoderma cornu-damae using Hi-C Data.</title>
        <authorList>
            <person name="Kim C.S."/>
        </authorList>
    </citation>
    <scope>NUCLEOTIDE SEQUENCE</scope>
    <source>
        <strain evidence="13">KA19-0412C</strain>
    </source>
</reference>
<organism evidence="13 14">
    <name type="scientific">Trichoderma cornu-damae</name>
    <dbReference type="NCBI Taxonomy" id="654480"/>
    <lineage>
        <taxon>Eukaryota</taxon>
        <taxon>Fungi</taxon>
        <taxon>Dikarya</taxon>
        <taxon>Ascomycota</taxon>
        <taxon>Pezizomycotina</taxon>
        <taxon>Sordariomycetes</taxon>
        <taxon>Hypocreomycetidae</taxon>
        <taxon>Hypocreales</taxon>
        <taxon>Hypocreaceae</taxon>
        <taxon>Trichoderma</taxon>
    </lineage>
</organism>
<evidence type="ECO:0000313" key="14">
    <source>
        <dbReference type="Proteomes" id="UP000827724"/>
    </source>
</evidence>
<evidence type="ECO:0000256" key="6">
    <source>
        <dbReference type="ARBA" id="ARBA00022692"/>
    </source>
</evidence>
<accession>A0A9P8QJI9</accession>
<name>A0A9P8QJI9_9HYPO</name>
<evidence type="ECO:0000256" key="4">
    <source>
        <dbReference type="ARBA" id="ARBA00022448"/>
    </source>
</evidence>
<keyword evidence="8" id="KW-0406">Ion transport</keyword>
<dbReference type="Proteomes" id="UP000827724">
    <property type="component" value="Unassembled WGS sequence"/>
</dbReference>
<feature type="transmembrane region" description="Helical" evidence="12">
    <location>
        <begin position="392"/>
        <end position="410"/>
    </location>
</feature>
<gene>
    <name evidence="13" type="ORF">Trco_007604</name>
</gene>
<dbReference type="InterPro" id="IPR008509">
    <property type="entry name" value="MOT2/MFSD5"/>
</dbReference>
<dbReference type="Pfam" id="PF05631">
    <property type="entry name" value="MFS_5"/>
    <property type="match status" value="1"/>
</dbReference>
<evidence type="ECO:0000256" key="2">
    <source>
        <dbReference type="ARBA" id="ARBA00004651"/>
    </source>
</evidence>
<feature type="transmembrane region" description="Helical" evidence="12">
    <location>
        <begin position="263"/>
        <end position="283"/>
    </location>
</feature>
<dbReference type="InterPro" id="IPR036259">
    <property type="entry name" value="MFS_trans_sf"/>
</dbReference>
<feature type="transmembrane region" description="Helical" evidence="12">
    <location>
        <begin position="54"/>
        <end position="75"/>
    </location>
</feature>
<evidence type="ECO:0000256" key="5">
    <source>
        <dbReference type="ARBA" id="ARBA00022475"/>
    </source>
</evidence>
<protein>
    <recommendedName>
        <fullName evidence="3">Molybdate-anion transporter</fullName>
    </recommendedName>
    <alternativeName>
        <fullName evidence="10">Major facilitator superfamily domain-containing protein 5</fullName>
    </alternativeName>
    <alternativeName>
        <fullName evidence="11">Molybdate transporter 2 homolog</fullName>
    </alternativeName>
</protein>
<comment type="function">
    <text evidence="1">Mediates high-affinity intracellular uptake of the rare oligo-element molybdenum.</text>
</comment>
<sequence length="442" mass="48342">MASFYQVNLAVLALANTCFFVYRHRTRNHKSPSRSDHRDEHGAGTDTSFQQRFLLVYTLVVAADWLQGPYTYAIYKYEKQLAEQTVALLYASGFVSGAVSAPFAGQLADRYGRRAACVAYCICYGITCLTMLSHNLEILYVGRFFGGIATTLLFSVFEAWIITEYHSLQPDEGRICLGRIFANMTTISTITAICSGVLGDGLVRGFGSRLGPFLASLGCCIGAGILILTTWRENYGGRAKPKEGLGARDLGHHILATLTNPKIMALTFASCCFEGAMYLFVFFWSASLKSARAKSGREDEPPFGLIFSSFMCVMMAGSSVSASRDALHSNRSTLNALMLIFAVASGGFAVSTMLDHEHVLFWAFCVIEGCVGAYFPKMALIKSNVIDDSVRGGVYSTLRLPLNIFVVVAHSLDRDGDEHRNTVFLTCAGLLLVAFLVISRQT</sequence>
<feature type="transmembrane region" description="Helical" evidence="12">
    <location>
        <begin position="303"/>
        <end position="322"/>
    </location>
</feature>
<keyword evidence="7 12" id="KW-1133">Transmembrane helix</keyword>
<proteinExistence type="predicted"/>
<feature type="transmembrane region" description="Helical" evidence="12">
    <location>
        <begin position="6"/>
        <end position="22"/>
    </location>
</feature>
<keyword evidence="4" id="KW-0813">Transport</keyword>
<keyword evidence="14" id="KW-1185">Reference proteome</keyword>
<keyword evidence="9 12" id="KW-0472">Membrane</keyword>
<dbReference type="CDD" id="cd17487">
    <property type="entry name" value="MFS_MFSD5_like"/>
    <property type="match status" value="1"/>
</dbReference>
<dbReference type="PANTHER" id="PTHR23516">
    <property type="entry name" value="SAM (S-ADENOSYL METHIONINE) TRANSPORTER"/>
    <property type="match status" value="1"/>
</dbReference>
<dbReference type="GO" id="GO:0015098">
    <property type="term" value="F:molybdate ion transmembrane transporter activity"/>
    <property type="evidence" value="ECO:0007669"/>
    <property type="project" value="InterPro"/>
</dbReference>
<feature type="transmembrane region" description="Helical" evidence="12">
    <location>
        <begin position="140"/>
        <end position="163"/>
    </location>
</feature>
<evidence type="ECO:0000256" key="11">
    <source>
        <dbReference type="ARBA" id="ARBA00032555"/>
    </source>
</evidence>
<feature type="transmembrane region" description="Helical" evidence="12">
    <location>
        <begin position="422"/>
        <end position="439"/>
    </location>
</feature>
<feature type="transmembrane region" description="Helical" evidence="12">
    <location>
        <begin position="360"/>
        <end position="380"/>
    </location>
</feature>